<dbReference type="EMBL" id="JBHFNQ010000170">
    <property type="protein sequence ID" value="MFB2879623.1"/>
    <property type="molecule type" value="Genomic_DNA"/>
</dbReference>
<sequence length="47" mass="5302">MTVHILAKVNYLLVAMRFLEAFEMQVSSDRSREIEEAGKLTVGDLSC</sequence>
<gene>
    <name evidence="1" type="ORF">ACE1CC_22430</name>
</gene>
<reference evidence="1 2" key="1">
    <citation type="submission" date="2024-09" db="EMBL/GenBank/DDBJ databases">
        <title>Floridaenema gen nov. (Aerosakkonemataceae, Aerosakkonematales ord. nov., Cyanobacteria) from benthic tropical and subtropical fresh waters, with the description of four new species.</title>
        <authorList>
            <person name="Moretto J.A."/>
            <person name="Berthold D.E."/>
            <person name="Lefler F.W."/>
            <person name="Huang I.-S."/>
            <person name="Laughinghouse H. IV."/>
        </authorList>
    </citation>
    <scope>NUCLEOTIDE SEQUENCE [LARGE SCALE GENOMIC DNA]</scope>
    <source>
        <strain evidence="1 2">BLCC-F46</strain>
    </source>
</reference>
<keyword evidence="2" id="KW-1185">Reference proteome</keyword>
<organism evidence="1 2">
    <name type="scientific">Floridaenema aerugineum BLCC-F46</name>
    <dbReference type="NCBI Taxonomy" id="3153654"/>
    <lineage>
        <taxon>Bacteria</taxon>
        <taxon>Bacillati</taxon>
        <taxon>Cyanobacteriota</taxon>
        <taxon>Cyanophyceae</taxon>
        <taxon>Oscillatoriophycideae</taxon>
        <taxon>Aerosakkonematales</taxon>
        <taxon>Aerosakkonemataceae</taxon>
        <taxon>Floridanema</taxon>
        <taxon>Floridanema aerugineum</taxon>
    </lineage>
</organism>
<evidence type="ECO:0000313" key="2">
    <source>
        <dbReference type="Proteomes" id="UP001576774"/>
    </source>
</evidence>
<name>A0ABV4XA02_9CYAN</name>
<dbReference type="RefSeq" id="WP_413272658.1">
    <property type="nucleotide sequence ID" value="NZ_JBHFNQ010000170.1"/>
</dbReference>
<comment type="caution">
    <text evidence="1">The sequence shown here is derived from an EMBL/GenBank/DDBJ whole genome shotgun (WGS) entry which is preliminary data.</text>
</comment>
<accession>A0ABV4XA02</accession>
<protein>
    <submittedName>
        <fullName evidence="1">Uncharacterized protein</fullName>
    </submittedName>
</protein>
<evidence type="ECO:0000313" key="1">
    <source>
        <dbReference type="EMBL" id="MFB2879623.1"/>
    </source>
</evidence>
<proteinExistence type="predicted"/>
<dbReference type="Proteomes" id="UP001576774">
    <property type="component" value="Unassembled WGS sequence"/>
</dbReference>